<organism evidence="9 10">
    <name type="scientific">Lacibacter sediminis</name>
    <dbReference type="NCBI Taxonomy" id="2760713"/>
    <lineage>
        <taxon>Bacteria</taxon>
        <taxon>Pseudomonadati</taxon>
        <taxon>Bacteroidota</taxon>
        <taxon>Chitinophagia</taxon>
        <taxon>Chitinophagales</taxon>
        <taxon>Chitinophagaceae</taxon>
        <taxon>Lacibacter</taxon>
    </lineage>
</organism>
<dbReference type="PANTHER" id="PTHR23417:SF21">
    <property type="entry name" value="TRNA (GUANINE-N(7)-)-METHYLTRANSFERASE"/>
    <property type="match status" value="1"/>
</dbReference>
<dbReference type="RefSeq" id="WP_182803236.1">
    <property type="nucleotide sequence ID" value="NZ_CP060007.1"/>
</dbReference>
<evidence type="ECO:0000256" key="2">
    <source>
        <dbReference type="ARBA" id="ARBA00003015"/>
    </source>
</evidence>
<dbReference type="AlphaFoldDB" id="A0A7G5XH12"/>
<keyword evidence="5" id="KW-0808">Transferase</keyword>
<name>A0A7G5XH12_9BACT</name>
<dbReference type="KEGG" id="lacs:H4075_00785"/>
<evidence type="ECO:0000313" key="9">
    <source>
        <dbReference type="EMBL" id="QNA44765.1"/>
    </source>
</evidence>
<dbReference type="Proteomes" id="UP000515344">
    <property type="component" value="Chromosome"/>
</dbReference>
<dbReference type="EC" id="2.1.1.33" evidence="3"/>
<dbReference type="CDD" id="cd02440">
    <property type="entry name" value="AdoMet_MTases"/>
    <property type="match status" value="1"/>
</dbReference>
<protein>
    <recommendedName>
        <fullName evidence="3">tRNA (guanine(46)-N(7))-methyltransferase</fullName>
        <ecNumber evidence="3">2.1.1.33</ecNumber>
    </recommendedName>
</protein>
<evidence type="ECO:0000313" key="10">
    <source>
        <dbReference type="Proteomes" id="UP000515344"/>
    </source>
</evidence>
<dbReference type="InterPro" id="IPR003358">
    <property type="entry name" value="tRNA_(Gua-N-7)_MeTrfase_Trmb"/>
</dbReference>
<keyword evidence="7" id="KW-0819">tRNA processing</keyword>
<evidence type="ECO:0000256" key="1">
    <source>
        <dbReference type="ARBA" id="ARBA00000142"/>
    </source>
</evidence>
<dbReference type="InterPro" id="IPR029063">
    <property type="entry name" value="SAM-dependent_MTases_sf"/>
</dbReference>
<accession>A0A7G5XH12</accession>
<dbReference type="Gene3D" id="3.40.50.150">
    <property type="entry name" value="Vaccinia Virus protein VP39"/>
    <property type="match status" value="1"/>
</dbReference>
<sequence length="201" mass="23777">MHFLEQNKYSDKWFRSDKEFDNLYPYYIKALAFKHWTALVIARKAADFLAAEPNTSILDIGCGVGKFCLAAAQHQPNALYFGIEQRKWLLHYAEQAKTELALENVYFMEGNFTQLDFTLYDHFYFYNPFYENLSGTDKIDDSIDYSVELYNYYNRYLFRKLQQKPAGTRLATFHSLEEEIPSDYHLVGSEANELLKFWIKV</sequence>
<feature type="domain" description="Methyltransferase" evidence="8">
    <location>
        <begin position="52"/>
        <end position="117"/>
    </location>
</feature>
<comment type="function">
    <text evidence="2">Catalyzes the formation of N(7)-methylguanine at position 46 (m7G46) in tRNA.</text>
</comment>
<gene>
    <name evidence="9" type="ORF">H4075_00785</name>
</gene>
<evidence type="ECO:0000259" key="8">
    <source>
        <dbReference type="Pfam" id="PF13847"/>
    </source>
</evidence>
<comment type="catalytic activity">
    <reaction evidence="1">
        <text>guanosine(46) in tRNA + S-adenosyl-L-methionine = N(7)-methylguanosine(46) in tRNA + S-adenosyl-L-homocysteine</text>
        <dbReference type="Rhea" id="RHEA:42708"/>
        <dbReference type="Rhea" id="RHEA-COMP:10188"/>
        <dbReference type="Rhea" id="RHEA-COMP:10189"/>
        <dbReference type="ChEBI" id="CHEBI:57856"/>
        <dbReference type="ChEBI" id="CHEBI:59789"/>
        <dbReference type="ChEBI" id="CHEBI:74269"/>
        <dbReference type="ChEBI" id="CHEBI:74480"/>
        <dbReference type="EC" id="2.1.1.33"/>
    </reaction>
</comment>
<evidence type="ECO:0000256" key="7">
    <source>
        <dbReference type="ARBA" id="ARBA00022694"/>
    </source>
</evidence>
<evidence type="ECO:0000256" key="6">
    <source>
        <dbReference type="ARBA" id="ARBA00022691"/>
    </source>
</evidence>
<evidence type="ECO:0000256" key="4">
    <source>
        <dbReference type="ARBA" id="ARBA00022603"/>
    </source>
</evidence>
<keyword evidence="4 9" id="KW-0489">Methyltransferase</keyword>
<proteinExistence type="predicted"/>
<dbReference type="InterPro" id="IPR025714">
    <property type="entry name" value="Methyltranfer_dom"/>
</dbReference>
<keyword evidence="10" id="KW-1185">Reference proteome</keyword>
<evidence type="ECO:0000256" key="3">
    <source>
        <dbReference type="ARBA" id="ARBA00011977"/>
    </source>
</evidence>
<dbReference type="Pfam" id="PF13847">
    <property type="entry name" value="Methyltransf_31"/>
    <property type="match status" value="1"/>
</dbReference>
<reference evidence="10" key="1">
    <citation type="submission" date="2020-08" db="EMBL/GenBank/DDBJ databases">
        <title>Lacibacter sp. S13-6-6 genome sequencing.</title>
        <authorList>
            <person name="Jin L."/>
        </authorList>
    </citation>
    <scope>NUCLEOTIDE SEQUENCE [LARGE SCALE GENOMIC DNA]</scope>
    <source>
        <strain evidence="10">S13-6-6</strain>
    </source>
</reference>
<dbReference type="PANTHER" id="PTHR23417">
    <property type="entry name" value="3-DEOXY-D-MANNO-OCTULOSONIC-ACID TRANSFERASE/TRNA GUANINE-N 7 - -METHYLTRANSFERASE"/>
    <property type="match status" value="1"/>
</dbReference>
<dbReference type="EMBL" id="CP060007">
    <property type="protein sequence ID" value="QNA44765.1"/>
    <property type="molecule type" value="Genomic_DNA"/>
</dbReference>
<dbReference type="GO" id="GO:0043527">
    <property type="term" value="C:tRNA methyltransferase complex"/>
    <property type="evidence" value="ECO:0007669"/>
    <property type="project" value="TreeGrafter"/>
</dbReference>
<evidence type="ECO:0000256" key="5">
    <source>
        <dbReference type="ARBA" id="ARBA00022679"/>
    </source>
</evidence>
<dbReference type="GO" id="GO:0008176">
    <property type="term" value="F:tRNA (guanine(46)-N7)-methyltransferase activity"/>
    <property type="evidence" value="ECO:0007669"/>
    <property type="project" value="UniProtKB-EC"/>
</dbReference>
<dbReference type="SUPFAM" id="SSF53335">
    <property type="entry name" value="S-adenosyl-L-methionine-dependent methyltransferases"/>
    <property type="match status" value="1"/>
</dbReference>
<keyword evidence="6" id="KW-0949">S-adenosyl-L-methionine</keyword>